<reference evidence="3" key="1">
    <citation type="submission" date="2017-02" db="UniProtKB">
        <authorList>
            <consortium name="WormBaseParasite"/>
        </authorList>
    </citation>
    <scope>IDENTIFICATION</scope>
</reference>
<name>A0A0R3QMN7_9BILA</name>
<dbReference type="Proteomes" id="UP000280834">
    <property type="component" value="Unassembled WGS sequence"/>
</dbReference>
<proteinExistence type="predicted"/>
<keyword evidence="2" id="KW-1185">Reference proteome</keyword>
<reference evidence="1 2" key="2">
    <citation type="submission" date="2018-11" db="EMBL/GenBank/DDBJ databases">
        <authorList>
            <consortium name="Pathogen Informatics"/>
        </authorList>
    </citation>
    <scope>NUCLEOTIDE SEQUENCE [LARGE SCALE GENOMIC DNA]</scope>
</reference>
<evidence type="ECO:0000313" key="2">
    <source>
        <dbReference type="Proteomes" id="UP000280834"/>
    </source>
</evidence>
<evidence type="ECO:0000313" key="3">
    <source>
        <dbReference type="WBParaSite" id="BTMF_0000897201-mRNA-1"/>
    </source>
</evidence>
<dbReference type="WBParaSite" id="BTMF_0000897201-mRNA-1">
    <property type="protein sequence ID" value="BTMF_0000897201-mRNA-1"/>
    <property type="gene ID" value="BTMF_0000897201"/>
</dbReference>
<dbReference type="AlphaFoldDB" id="A0A0R3QMN7"/>
<accession>A0A0R3QMN7</accession>
<evidence type="ECO:0000313" key="1">
    <source>
        <dbReference type="EMBL" id="VDO23311.1"/>
    </source>
</evidence>
<organism evidence="3">
    <name type="scientific">Brugia timori</name>
    <dbReference type="NCBI Taxonomy" id="42155"/>
    <lineage>
        <taxon>Eukaryota</taxon>
        <taxon>Metazoa</taxon>
        <taxon>Ecdysozoa</taxon>
        <taxon>Nematoda</taxon>
        <taxon>Chromadorea</taxon>
        <taxon>Rhabditida</taxon>
        <taxon>Spirurina</taxon>
        <taxon>Spiruromorpha</taxon>
        <taxon>Filarioidea</taxon>
        <taxon>Onchocercidae</taxon>
        <taxon>Brugia</taxon>
    </lineage>
</organism>
<protein>
    <submittedName>
        <fullName evidence="3">BLOC-1-related complex subunit 7</fullName>
    </submittedName>
</protein>
<gene>
    <name evidence="1" type="ORF">BTMF_LOCUS7023</name>
</gene>
<sequence>MTRSNTIDNKLGAVAGVAKEYLTCSAKMSGSNKLEKLSSGNEMCNKALTSTLMLADRTSSTAEAVINSVVNRQHEALKTGKSNIE</sequence>
<dbReference type="EMBL" id="UZAG01015784">
    <property type="protein sequence ID" value="VDO23311.1"/>
    <property type="molecule type" value="Genomic_DNA"/>
</dbReference>